<proteinExistence type="predicted"/>
<dbReference type="RefSeq" id="WP_162331455.1">
    <property type="nucleotide sequence ID" value="NZ_CP048113.1"/>
</dbReference>
<dbReference type="Proteomes" id="UP000476411">
    <property type="component" value="Chromosome"/>
</dbReference>
<evidence type="ECO:0008006" key="4">
    <source>
        <dbReference type="Google" id="ProtNLM"/>
    </source>
</evidence>
<dbReference type="Pfam" id="PF04405">
    <property type="entry name" value="ScdA_N"/>
    <property type="match status" value="1"/>
</dbReference>
<dbReference type="KEGG" id="chih:GWR21_09200"/>
<dbReference type="AlphaFoldDB" id="A0A6B9ZBQ7"/>
<dbReference type="InterPro" id="IPR019903">
    <property type="entry name" value="RIC_family"/>
</dbReference>
<dbReference type="EMBL" id="CP048113">
    <property type="protein sequence ID" value="QHS59760.1"/>
    <property type="molecule type" value="Genomic_DNA"/>
</dbReference>
<dbReference type="PANTHER" id="PTHR36438">
    <property type="entry name" value="IRON-SULFUR CLUSTER REPAIR PROTEIN YTFE"/>
    <property type="match status" value="1"/>
</dbReference>
<reference evidence="2 3" key="1">
    <citation type="submission" date="2020-01" db="EMBL/GenBank/DDBJ databases">
        <title>Complete genome sequence of Chitinophaga sp. H33E-04 isolated from quinoa roots.</title>
        <authorList>
            <person name="Weon H.-Y."/>
            <person name="Lee S.A."/>
        </authorList>
    </citation>
    <scope>NUCLEOTIDE SEQUENCE [LARGE SCALE GENOMIC DNA]</scope>
    <source>
        <strain evidence="2 3">H33E-04</strain>
    </source>
</reference>
<comment type="subcellular location">
    <subcellularLocation>
        <location evidence="1">Cytoplasm</location>
    </subcellularLocation>
</comment>
<gene>
    <name evidence="2" type="ORF">GWR21_09200</name>
</gene>
<sequence>MNTTHTPEVTGGLTVGAIAAGDYRKAAIFGKYNIDFCCGGNITLEEAATQAGITTADLIAELDAVTQSSALPAEKDFINQEVDTLIRHIVLTHGE</sequence>
<organism evidence="2 3">
    <name type="scientific">Chitinophaga agri</name>
    <dbReference type="NCBI Taxonomy" id="2703787"/>
    <lineage>
        <taxon>Bacteria</taxon>
        <taxon>Pseudomonadati</taxon>
        <taxon>Bacteroidota</taxon>
        <taxon>Chitinophagia</taxon>
        <taxon>Chitinophagales</taxon>
        <taxon>Chitinophagaceae</taxon>
        <taxon>Chitinophaga</taxon>
    </lineage>
</organism>
<accession>A0A6B9ZBQ7</accession>
<keyword evidence="3" id="KW-1185">Reference proteome</keyword>
<protein>
    <recommendedName>
        <fullName evidence="4">Iron-sulfur cluster repair di-iron protein</fullName>
    </recommendedName>
</protein>
<evidence type="ECO:0000256" key="1">
    <source>
        <dbReference type="ARBA" id="ARBA00004496"/>
    </source>
</evidence>
<dbReference type="GO" id="GO:0005737">
    <property type="term" value="C:cytoplasm"/>
    <property type="evidence" value="ECO:0007669"/>
    <property type="project" value="UniProtKB-SubCell"/>
</dbReference>
<evidence type="ECO:0000313" key="3">
    <source>
        <dbReference type="Proteomes" id="UP000476411"/>
    </source>
</evidence>
<evidence type="ECO:0000313" key="2">
    <source>
        <dbReference type="EMBL" id="QHS59760.1"/>
    </source>
</evidence>
<dbReference type="PANTHER" id="PTHR36438:SF1">
    <property type="entry name" value="IRON-SULFUR CLUSTER REPAIR PROTEIN YTFE"/>
    <property type="match status" value="1"/>
</dbReference>
<name>A0A6B9ZBQ7_9BACT</name>